<dbReference type="InterPro" id="IPR026444">
    <property type="entry name" value="Secre_tail"/>
</dbReference>
<dbReference type="InterPro" id="IPR007110">
    <property type="entry name" value="Ig-like_dom"/>
</dbReference>
<dbReference type="NCBIfam" id="TIGR04183">
    <property type="entry name" value="Por_Secre_tail"/>
    <property type="match status" value="1"/>
</dbReference>
<keyword evidence="5" id="KW-1185">Reference proteome</keyword>
<feature type="domain" description="Ig-like" evidence="3">
    <location>
        <begin position="180"/>
        <end position="256"/>
    </location>
</feature>
<evidence type="ECO:0000256" key="1">
    <source>
        <dbReference type="ARBA" id="ARBA00022729"/>
    </source>
</evidence>
<dbReference type="RefSeq" id="WP_111063461.1">
    <property type="nucleotide sequence ID" value="NZ_JBHUCU010000007.1"/>
</dbReference>
<proteinExistence type="predicted"/>
<evidence type="ECO:0000313" key="4">
    <source>
        <dbReference type="EMBL" id="PZE16852.1"/>
    </source>
</evidence>
<evidence type="ECO:0000256" key="2">
    <source>
        <dbReference type="SAM" id="SignalP"/>
    </source>
</evidence>
<keyword evidence="1 2" id="KW-0732">Signal</keyword>
<comment type="caution">
    <text evidence="4">The sequence shown here is derived from an EMBL/GenBank/DDBJ whole genome shotgun (WGS) entry which is preliminary data.</text>
</comment>
<gene>
    <name evidence="4" type="ORF">DNU06_11385</name>
</gene>
<dbReference type="InterPro" id="IPR025667">
    <property type="entry name" value="SprB_repeat"/>
</dbReference>
<feature type="chain" id="PRO_5015924331" description="Ig-like domain-containing protein" evidence="2">
    <location>
        <begin position="21"/>
        <end position="1520"/>
    </location>
</feature>
<evidence type="ECO:0000313" key="5">
    <source>
        <dbReference type="Proteomes" id="UP000249248"/>
    </source>
</evidence>
<dbReference type="Proteomes" id="UP000249248">
    <property type="component" value="Unassembled WGS sequence"/>
</dbReference>
<dbReference type="OrthoDB" id="906679at2"/>
<organism evidence="4 5">
    <name type="scientific">Putridiphycobacter roseus</name>
    <dbReference type="NCBI Taxonomy" id="2219161"/>
    <lineage>
        <taxon>Bacteria</taxon>
        <taxon>Pseudomonadati</taxon>
        <taxon>Bacteroidota</taxon>
        <taxon>Flavobacteriia</taxon>
        <taxon>Flavobacteriales</taxon>
        <taxon>Crocinitomicaceae</taxon>
        <taxon>Putridiphycobacter</taxon>
    </lineage>
</organism>
<protein>
    <recommendedName>
        <fullName evidence="3">Ig-like domain-containing protein</fullName>
    </recommendedName>
</protein>
<feature type="signal peptide" evidence="2">
    <location>
        <begin position="1"/>
        <end position="20"/>
    </location>
</feature>
<dbReference type="PROSITE" id="PS50835">
    <property type="entry name" value="IG_LIKE"/>
    <property type="match status" value="3"/>
</dbReference>
<name>A0A2W1NMH5_9FLAO</name>
<dbReference type="Pfam" id="PF18962">
    <property type="entry name" value="Por_Secre_tail"/>
    <property type="match status" value="1"/>
</dbReference>
<accession>A0A2W1NMH5</accession>
<dbReference type="Pfam" id="PF13573">
    <property type="entry name" value="SprB"/>
    <property type="match status" value="1"/>
</dbReference>
<reference evidence="4 5" key="1">
    <citation type="submission" date="2018-06" db="EMBL/GenBank/DDBJ databases">
        <title>The draft genome sequence of Crocinitomix sp. SM1701.</title>
        <authorList>
            <person name="Zhang X."/>
        </authorList>
    </citation>
    <scope>NUCLEOTIDE SEQUENCE [LARGE SCALE GENOMIC DNA]</scope>
    <source>
        <strain evidence="4 5">SM1701</strain>
    </source>
</reference>
<evidence type="ECO:0000259" key="3">
    <source>
        <dbReference type="PROSITE" id="PS50835"/>
    </source>
</evidence>
<sequence>MFKGIILIFYVTFMMHTAFSQCYVNVNPVPQNNGCFQANSEAVWINNANANVNGNDVSKSNNINTWNAFANTSDLIQDNMSMSTIVAEDNTYKLVSITTNTGTTSPADNDFCFYLQGNGVLSVAENNSILANIGNYYTGDTLKILADNGVVKYFQNGSLVYTSAQVPSFPMAVEVNLYSPNATVKEVIISANVNDTFLCSVGGFSSVYNYQWSLNGLHVGTNSSTYVNSNLNDNDIITCVVLGLGFCNVNASNGITIKAAPSDNMTATVVPTYVANSCVKTEFEVSWTDELNVLFQNNQVSRANGQGWGGSGVASSSELSDNMYASTVLAETNTDRLFGLSHQNTNANWNTIDFGVYLSAQGGLSVYESGTYKGSYGNYNTGDTLQIHVEAGIVNYYLNSSLFYTSNSAPTLPLIIDISINSNGGSFSAVKIGGLLGGTFTCQTNNMGSNPTYLWYLNGVSTNVSTVSYTNNNLTSNDLLYCAVNPSVGNCSSIIIASNSISVESNTINDMSINIHANVINNSCLRGVTPVNWEDNVGLTIDGNNLLNNVSTGVWVNGAFSTVPVLDNMGVFTVIAETNKRRFFGLSSTNIDENYTSIAYAVYLNGAGNLSIYESGNYRGSFGAYTANDSISIQVNNGVVAYFINDNLLYSSNISPSLPLYSDVSFNEQNATLKNVSVFYNVGDTFTCETNNAGVNPTFEWVLNNQVVGSNSATYTNVNLTELDTLYCNVIPDVNSCSNVVLNSNVFYFDPIGIQKTYWEGLVSNNWNDAGNWSNGLPSSTTKAFINGLSTNQPVVNGVASCAGLTIGQNNSLNIIGTDTFKVFGAWVNEGVFTGNVSNVAFNSNCANAIGFYNLLPQNFNNIIVNDGIKVNQLGGTIFLKGALSLENGDYDTNDSLVLLSDVDATARITEIKNGTLTGKIEMQRFIDAGATNWRFLTQAVAGQNLESFDDDFITSGIPGSDFPNFPSVANPFSSFYFYDETAGVNYNDGFIVPSSTLDAVGMGEGVWIWCGDSLQGTNPFTIDAYGPIYQGDLNLPVTYTPTAGNSNEDGWNMVANPYPCTVDWDATDWVKTNIDAAIFIWNPDNAQYASYVAGVGTNLGDNKIASSQAFWVHSNGASPQLTIKESCKVNLDHGFIKKASYQPQLLRLKLNANSTDVWDESVIRMAFNTTNDFDSDFDALKFYSGDANSIQIASTLNNKDYTINSVNPDSITAIDLKIILPNADVCTISTTDISGIANMACVLLEDLNTGAIINLKEDSTFQFQQTAYNYQPRLRIHFTKKPKVSISNPSCYGSMDGSLLLDVPSGVNDTYWTNSVGDSIGTGYMSNLSQGTYYLQYDHLIAACGSGLDSFVLASPSPLHVQSVSTNINCNTCCDGTAALNVTGGTAPYSFVWPANANSNGNDGFDLCDGTYAVIVMDNHHCDTTVQVVIENTLTVEDGPSNNSIFNVYPNPTMAKITIEGSDLSLNNLRCFNSVGQEVTGLVQIQNLQKNRFSANLESLPAGIYFLEHKNSTYKITKN</sequence>
<feature type="domain" description="Ig-like" evidence="3">
    <location>
        <begin position="656"/>
        <end position="730"/>
    </location>
</feature>
<dbReference type="EMBL" id="QKSB01000006">
    <property type="protein sequence ID" value="PZE16852.1"/>
    <property type="molecule type" value="Genomic_DNA"/>
</dbReference>
<feature type="domain" description="Ig-like" evidence="3">
    <location>
        <begin position="413"/>
        <end position="502"/>
    </location>
</feature>